<feature type="domain" description="GGDEF" evidence="5">
    <location>
        <begin position="317"/>
        <end position="452"/>
    </location>
</feature>
<dbReference type="Gene3D" id="3.40.50.2300">
    <property type="match status" value="1"/>
</dbReference>
<keyword evidence="3" id="KW-0597">Phosphoprotein</keyword>
<proteinExistence type="predicted"/>
<dbReference type="InterPro" id="IPR050469">
    <property type="entry name" value="Diguanylate_Cyclase"/>
</dbReference>
<dbReference type="InterPro" id="IPR000160">
    <property type="entry name" value="GGDEF_dom"/>
</dbReference>
<gene>
    <name evidence="6" type="ORF">JO391_12100</name>
</gene>
<dbReference type="NCBIfam" id="TIGR00254">
    <property type="entry name" value="GGDEF"/>
    <property type="match status" value="1"/>
</dbReference>
<dbReference type="InterPro" id="IPR011006">
    <property type="entry name" value="CheY-like_superfamily"/>
</dbReference>
<dbReference type="Gene3D" id="3.30.70.270">
    <property type="match status" value="1"/>
</dbReference>
<dbReference type="RefSeq" id="WP_220660747.1">
    <property type="nucleotide sequence ID" value="NZ_CP069370.1"/>
</dbReference>
<comment type="catalytic activity">
    <reaction evidence="2">
        <text>2 GTP = 3',3'-c-di-GMP + 2 diphosphate</text>
        <dbReference type="Rhea" id="RHEA:24898"/>
        <dbReference type="ChEBI" id="CHEBI:33019"/>
        <dbReference type="ChEBI" id="CHEBI:37565"/>
        <dbReference type="ChEBI" id="CHEBI:58805"/>
        <dbReference type="EC" id="2.7.7.65"/>
    </reaction>
</comment>
<dbReference type="GO" id="GO:1902201">
    <property type="term" value="P:negative regulation of bacterial-type flagellum-dependent cell motility"/>
    <property type="evidence" value="ECO:0007669"/>
    <property type="project" value="TreeGrafter"/>
</dbReference>
<dbReference type="InterPro" id="IPR029787">
    <property type="entry name" value="Nucleotide_cyclase"/>
</dbReference>
<dbReference type="Proteomes" id="UP000826300">
    <property type="component" value="Chromosome"/>
</dbReference>
<dbReference type="GO" id="GO:0005886">
    <property type="term" value="C:plasma membrane"/>
    <property type="evidence" value="ECO:0007669"/>
    <property type="project" value="TreeGrafter"/>
</dbReference>
<dbReference type="GO" id="GO:0052621">
    <property type="term" value="F:diguanylate cyclase activity"/>
    <property type="evidence" value="ECO:0007669"/>
    <property type="project" value="UniProtKB-EC"/>
</dbReference>
<dbReference type="SMART" id="SM00267">
    <property type="entry name" value="GGDEF"/>
    <property type="match status" value="1"/>
</dbReference>
<dbReference type="SMART" id="SM00448">
    <property type="entry name" value="REC"/>
    <property type="match status" value="1"/>
</dbReference>
<dbReference type="KEGG" id="nsm:JO391_12100"/>
<evidence type="ECO:0000256" key="2">
    <source>
        <dbReference type="ARBA" id="ARBA00034247"/>
    </source>
</evidence>
<dbReference type="InterPro" id="IPR043128">
    <property type="entry name" value="Rev_trsase/Diguanyl_cyclase"/>
</dbReference>
<dbReference type="CDD" id="cd00156">
    <property type="entry name" value="REC"/>
    <property type="match status" value="1"/>
</dbReference>
<dbReference type="PROSITE" id="PS50887">
    <property type="entry name" value="GGDEF"/>
    <property type="match status" value="1"/>
</dbReference>
<evidence type="ECO:0000256" key="1">
    <source>
        <dbReference type="ARBA" id="ARBA00012528"/>
    </source>
</evidence>
<dbReference type="CDD" id="cd01949">
    <property type="entry name" value="GGDEF"/>
    <property type="match status" value="1"/>
</dbReference>
<keyword evidence="7" id="KW-1185">Reference proteome</keyword>
<evidence type="ECO:0000313" key="7">
    <source>
        <dbReference type="Proteomes" id="UP000826300"/>
    </source>
</evidence>
<organism evidence="6 7">
    <name type="scientific">Neotabrizicola shimadae</name>
    <dbReference type="NCBI Taxonomy" id="2807096"/>
    <lineage>
        <taxon>Bacteria</taxon>
        <taxon>Pseudomonadati</taxon>
        <taxon>Pseudomonadota</taxon>
        <taxon>Alphaproteobacteria</taxon>
        <taxon>Rhodobacterales</taxon>
        <taxon>Paracoccaceae</taxon>
        <taxon>Neotabrizicola</taxon>
    </lineage>
</organism>
<dbReference type="EC" id="2.7.7.65" evidence="1"/>
<dbReference type="Pfam" id="PF00990">
    <property type="entry name" value="GGDEF"/>
    <property type="match status" value="1"/>
</dbReference>
<dbReference type="PROSITE" id="PS50110">
    <property type="entry name" value="RESPONSE_REGULATORY"/>
    <property type="match status" value="1"/>
</dbReference>
<dbReference type="AlphaFoldDB" id="A0A8G0ZQF8"/>
<evidence type="ECO:0000259" key="4">
    <source>
        <dbReference type="PROSITE" id="PS50110"/>
    </source>
</evidence>
<evidence type="ECO:0000313" key="6">
    <source>
        <dbReference type="EMBL" id="QYZ68524.1"/>
    </source>
</evidence>
<evidence type="ECO:0000256" key="3">
    <source>
        <dbReference type="PROSITE-ProRule" id="PRU00169"/>
    </source>
</evidence>
<dbReference type="FunFam" id="3.30.70.270:FF:000001">
    <property type="entry name" value="Diguanylate cyclase domain protein"/>
    <property type="match status" value="1"/>
</dbReference>
<dbReference type="GO" id="GO:0000160">
    <property type="term" value="P:phosphorelay signal transduction system"/>
    <property type="evidence" value="ECO:0007669"/>
    <property type="project" value="InterPro"/>
</dbReference>
<sequence length="454" mass="48675">MAGRILIVEGVAINRILLRSRLQGACYDVDLAADGRAGLQAALQRPDLVILDAQLPDLCVTGFLSRLRALLPAEDLPVVVLSDPATPLDRTAVYSAGADAILDKSTDEQSLLARLRSLLRSRCETPAIEGLPVSGLAEGGAAFDRPALVGLVTARPETALRLRKDIGAHLSDRIAVMTRGELLGERRPGDPVPDALVLDCEPENPASALQFVAELRSRIATRHIAIALILPLRAPPPVAVAYDVGVNDLWPTGLDGRESAMRLKRLIHRKRQSDRARMTVEDRLRLAHVDPLTGLHNRRYAMPRLAAIADRGRANGQPFAVMVVDLDRFKLVNDCFGHAAGDSVLVEVSRRLRGFCVDAGLLARIGGEEFLLVLPGIDGAEAEQRAAALCHAIEAAPVRLGDGTEIQVTVSVGLAIGRPAGNEEPEIVMDRADRALLESKSSGRNQVTVGRTAA</sequence>
<name>A0A8G0ZQF8_9RHOB</name>
<dbReference type="GO" id="GO:0043709">
    <property type="term" value="P:cell adhesion involved in single-species biofilm formation"/>
    <property type="evidence" value="ECO:0007669"/>
    <property type="project" value="TreeGrafter"/>
</dbReference>
<dbReference type="InterPro" id="IPR001789">
    <property type="entry name" value="Sig_transdc_resp-reg_receiver"/>
</dbReference>
<feature type="modified residue" description="4-aspartylphosphate" evidence="3">
    <location>
        <position position="52"/>
    </location>
</feature>
<protein>
    <recommendedName>
        <fullName evidence="1">diguanylate cyclase</fullName>
        <ecNumber evidence="1">2.7.7.65</ecNumber>
    </recommendedName>
</protein>
<dbReference type="EMBL" id="CP069370">
    <property type="protein sequence ID" value="QYZ68524.1"/>
    <property type="molecule type" value="Genomic_DNA"/>
</dbReference>
<accession>A0A8G0ZQF8</accession>
<dbReference type="PANTHER" id="PTHR45138:SF9">
    <property type="entry name" value="DIGUANYLATE CYCLASE DGCM-RELATED"/>
    <property type="match status" value="1"/>
</dbReference>
<dbReference type="SUPFAM" id="SSF52172">
    <property type="entry name" value="CheY-like"/>
    <property type="match status" value="1"/>
</dbReference>
<dbReference type="Pfam" id="PF00072">
    <property type="entry name" value="Response_reg"/>
    <property type="match status" value="1"/>
</dbReference>
<dbReference type="PANTHER" id="PTHR45138">
    <property type="entry name" value="REGULATORY COMPONENTS OF SENSORY TRANSDUCTION SYSTEM"/>
    <property type="match status" value="1"/>
</dbReference>
<evidence type="ECO:0000259" key="5">
    <source>
        <dbReference type="PROSITE" id="PS50887"/>
    </source>
</evidence>
<reference evidence="6" key="1">
    <citation type="submission" date="2021-02" db="EMBL/GenBank/DDBJ databases">
        <title>Rhodobacter shimadae sp. nov., an aerobic anoxygenic phototrophic bacterium isolated from a hot spring.</title>
        <authorList>
            <person name="Muramatsu S."/>
            <person name="Haruta S."/>
            <person name="Hirose S."/>
            <person name="Hanada S."/>
        </authorList>
    </citation>
    <scope>NUCLEOTIDE SEQUENCE</scope>
    <source>
        <strain evidence="6">N10</strain>
    </source>
</reference>
<feature type="domain" description="Response regulatory" evidence="4">
    <location>
        <begin position="4"/>
        <end position="119"/>
    </location>
</feature>
<dbReference type="SUPFAM" id="SSF55073">
    <property type="entry name" value="Nucleotide cyclase"/>
    <property type="match status" value="1"/>
</dbReference>